<dbReference type="AlphaFoldDB" id="A0A365PH99"/>
<dbReference type="SFLD" id="SFLDS00003">
    <property type="entry name" value="Haloacid_Dehalogenase"/>
    <property type="match status" value="1"/>
</dbReference>
<dbReference type="RefSeq" id="WP_112986572.1">
    <property type="nucleotide sequence ID" value="NZ_CP131470.1"/>
</dbReference>
<reference evidence="1 2" key="1">
    <citation type="submission" date="2018-04" db="EMBL/GenBank/DDBJ databases">
        <title>Acinetobacter junii Genome sequencing and assembly.</title>
        <authorList>
            <person name="Su J."/>
            <person name="Rensing C."/>
            <person name="Mazhar H.S."/>
        </authorList>
    </citation>
    <scope>NUCLEOTIDE SEQUENCE [LARGE SCALE GENOMIC DNA]</scope>
    <source>
        <strain evidence="1 2">SC22</strain>
    </source>
</reference>
<accession>A0A365PH99</accession>
<dbReference type="CDD" id="cd04302">
    <property type="entry name" value="HAD_5NT"/>
    <property type="match status" value="1"/>
</dbReference>
<dbReference type="Gene3D" id="3.40.50.1000">
    <property type="entry name" value="HAD superfamily/HAD-like"/>
    <property type="match status" value="1"/>
</dbReference>
<gene>
    <name evidence="1" type="ORF">DC346_11210</name>
</gene>
<sequence length="224" mass="25325">MTIRNILIDLDGTLTDPKEGIHRSIRFALEKLGYPIADEVDLDWTIGPPLKGSLARLLNSQSDELAEQALAAYRERFAVIGLFENQVYPNVAETLCKLKQQDYQLFLATAKPTVYAKQILVHFELDQYFTEIHGSELTGERTNKADLIAYILEQEQLNAQHCVMVGDRQYDIVGARAHGIDTIAVSYGYGTPEELAQAQPITQINQFNELIECIEQLNQRRKVS</sequence>
<dbReference type="PANTHER" id="PTHR43434:SF20">
    <property type="entry name" value="5'-NUCLEOTIDASE"/>
    <property type="match status" value="1"/>
</dbReference>
<dbReference type="InterPro" id="IPR006439">
    <property type="entry name" value="HAD-SF_hydro_IA"/>
</dbReference>
<keyword evidence="1" id="KW-0378">Hydrolase</keyword>
<dbReference type="STRING" id="40215.BVL33_05775"/>
<name>A0A365PH99_ACIJU</name>
<dbReference type="NCBIfam" id="TIGR01549">
    <property type="entry name" value="HAD-SF-IA-v1"/>
    <property type="match status" value="1"/>
</dbReference>
<dbReference type="InterPro" id="IPR023214">
    <property type="entry name" value="HAD_sf"/>
</dbReference>
<evidence type="ECO:0000313" key="1">
    <source>
        <dbReference type="EMBL" id="RBA46119.1"/>
    </source>
</evidence>
<dbReference type="Pfam" id="PF13419">
    <property type="entry name" value="HAD_2"/>
    <property type="match status" value="1"/>
</dbReference>
<dbReference type="FunFam" id="3.40.50.1000:FF:000022">
    <property type="entry name" value="Phosphoglycolate phosphatase"/>
    <property type="match status" value="1"/>
</dbReference>
<dbReference type="Proteomes" id="UP000253688">
    <property type="component" value="Unassembled WGS sequence"/>
</dbReference>
<dbReference type="PANTHER" id="PTHR43434">
    <property type="entry name" value="PHOSPHOGLYCOLATE PHOSPHATASE"/>
    <property type="match status" value="1"/>
</dbReference>
<dbReference type="GO" id="GO:0005829">
    <property type="term" value="C:cytosol"/>
    <property type="evidence" value="ECO:0007669"/>
    <property type="project" value="TreeGrafter"/>
</dbReference>
<dbReference type="SFLD" id="SFLDG01129">
    <property type="entry name" value="C1.5:_HAD__Beta-PGM__Phosphata"/>
    <property type="match status" value="1"/>
</dbReference>
<dbReference type="GO" id="GO:0004713">
    <property type="term" value="F:protein tyrosine kinase activity"/>
    <property type="evidence" value="ECO:0007669"/>
    <property type="project" value="TreeGrafter"/>
</dbReference>
<dbReference type="InterPro" id="IPR036412">
    <property type="entry name" value="HAD-like_sf"/>
</dbReference>
<dbReference type="InterPro" id="IPR023198">
    <property type="entry name" value="PGP-like_dom2"/>
</dbReference>
<evidence type="ECO:0000313" key="2">
    <source>
        <dbReference type="Proteomes" id="UP000253688"/>
    </source>
</evidence>
<dbReference type="InterPro" id="IPR041492">
    <property type="entry name" value="HAD_2"/>
</dbReference>
<protein>
    <submittedName>
        <fullName evidence="1">HAD family hydrolase</fullName>
    </submittedName>
</protein>
<dbReference type="Gene3D" id="1.10.150.240">
    <property type="entry name" value="Putative phosphatase, domain 2"/>
    <property type="match status" value="1"/>
</dbReference>
<organism evidence="1 2">
    <name type="scientific">Acinetobacter junii</name>
    <dbReference type="NCBI Taxonomy" id="40215"/>
    <lineage>
        <taxon>Bacteria</taxon>
        <taxon>Pseudomonadati</taxon>
        <taxon>Pseudomonadota</taxon>
        <taxon>Gammaproteobacteria</taxon>
        <taxon>Moraxellales</taxon>
        <taxon>Moraxellaceae</taxon>
        <taxon>Acinetobacter</taxon>
    </lineage>
</organism>
<dbReference type="InterPro" id="IPR050155">
    <property type="entry name" value="HAD-like_hydrolase_sf"/>
</dbReference>
<dbReference type="GO" id="GO:0016791">
    <property type="term" value="F:phosphatase activity"/>
    <property type="evidence" value="ECO:0007669"/>
    <property type="project" value="UniProtKB-ARBA"/>
</dbReference>
<dbReference type="SUPFAM" id="SSF56784">
    <property type="entry name" value="HAD-like"/>
    <property type="match status" value="1"/>
</dbReference>
<dbReference type="EMBL" id="QEWH01000065">
    <property type="protein sequence ID" value="RBA46119.1"/>
    <property type="molecule type" value="Genomic_DNA"/>
</dbReference>
<comment type="caution">
    <text evidence="1">The sequence shown here is derived from an EMBL/GenBank/DDBJ whole genome shotgun (WGS) entry which is preliminary data.</text>
</comment>
<proteinExistence type="predicted"/>